<feature type="transmembrane region" description="Helical" evidence="1">
    <location>
        <begin position="21"/>
        <end position="49"/>
    </location>
</feature>
<feature type="transmembrane region" description="Helical" evidence="1">
    <location>
        <begin position="55"/>
        <end position="75"/>
    </location>
</feature>
<dbReference type="Proteomes" id="UP000275078">
    <property type="component" value="Unassembled WGS sequence"/>
</dbReference>
<keyword evidence="3" id="KW-1185">Reference proteome</keyword>
<keyword evidence="1" id="KW-0472">Membrane</keyword>
<keyword evidence="1" id="KW-1133">Transmembrane helix</keyword>
<keyword evidence="1" id="KW-0812">Transmembrane</keyword>
<proteinExistence type="predicted"/>
<evidence type="ECO:0000256" key="1">
    <source>
        <dbReference type="SAM" id="Phobius"/>
    </source>
</evidence>
<sequence length="167" mass="18457">MKTLCFRSLSSPFIRPTLINIVPRIILALSIFLMAGVISLILGAIALLFNFTIALLHIAIHGITAALLDISEYILVSSLSLFNRMVVSSIVLFSYFIGLFAIALIVGVFFTGGKDGVVTRTLRVMFEDWMDGELKPTMHYVTEDGRVAEIWKSREGPGKLNNTTYIA</sequence>
<protein>
    <submittedName>
        <fullName evidence="2">Uncharacterized protein</fullName>
    </submittedName>
</protein>
<dbReference type="AlphaFoldDB" id="A0A3N4HRP7"/>
<evidence type="ECO:0000313" key="3">
    <source>
        <dbReference type="Proteomes" id="UP000275078"/>
    </source>
</evidence>
<gene>
    <name evidence="2" type="ORF">BJ508DRAFT_351598</name>
</gene>
<evidence type="ECO:0000313" key="2">
    <source>
        <dbReference type="EMBL" id="RPA76523.1"/>
    </source>
</evidence>
<name>A0A3N4HRP7_ASCIM</name>
<feature type="transmembrane region" description="Helical" evidence="1">
    <location>
        <begin position="87"/>
        <end position="110"/>
    </location>
</feature>
<reference evidence="2 3" key="1">
    <citation type="journal article" date="2018" name="Nat. Ecol. Evol.">
        <title>Pezizomycetes genomes reveal the molecular basis of ectomycorrhizal truffle lifestyle.</title>
        <authorList>
            <person name="Murat C."/>
            <person name="Payen T."/>
            <person name="Noel B."/>
            <person name="Kuo A."/>
            <person name="Morin E."/>
            <person name="Chen J."/>
            <person name="Kohler A."/>
            <person name="Krizsan K."/>
            <person name="Balestrini R."/>
            <person name="Da Silva C."/>
            <person name="Montanini B."/>
            <person name="Hainaut M."/>
            <person name="Levati E."/>
            <person name="Barry K.W."/>
            <person name="Belfiori B."/>
            <person name="Cichocki N."/>
            <person name="Clum A."/>
            <person name="Dockter R.B."/>
            <person name="Fauchery L."/>
            <person name="Guy J."/>
            <person name="Iotti M."/>
            <person name="Le Tacon F."/>
            <person name="Lindquist E.A."/>
            <person name="Lipzen A."/>
            <person name="Malagnac F."/>
            <person name="Mello A."/>
            <person name="Molinier V."/>
            <person name="Miyauchi S."/>
            <person name="Poulain J."/>
            <person name="Riccioni C."/>
            <person name="Rubini A."/>
            <person name="Sitrit Y."/>
            <person name="Splivallo R."/>
            <person name="Traeger S."/>
            <person name="Wang M."/>
            <person name="Zifcakova L."/>
            <person name="Wipf D."/>
            <person name="Zambonelli A."/>
            <person name="Paolocci F."/>
            <person name="Nowrousian M."/>
            <person name="Ottonello S."/>
            <person name="Baldrian P."/>
            <person name="Spatafora J.W."/>
            <person name="Henrissat B."/>
            <person name="Nagy L.G."/>
            <person name="Aury J.M."/>
            <person name="Wincker P."/>
            <person name="Grigoriev I.V."/>
            <person name="Bonfante P."/>
            <person name="Martin F.M."/>
        </authorList>
    </citation>
    <scope>NUCLEOTIDE SEQUENCE [LARGE SCALE GENOMIC DNA]</scope>
    <source>
        <strain evidence="2 3">RN42</strain>
    </source>
</reference>
<accession>A0A3N4HRP7</accession>
<dbReference type="EMBL" id="ML119743">
    <property type="protein sequence ID" value="RPA76523.1"/>
    <property type="molecule type" value="Genomic_DNA"/>
</dbReference>
<organism evidence="2 3">
    <name type="scientific">Ascobolus immersus RN42</name>
    <dbReference type="NCBI Taxonomy" id="1160509"/>
    <lineage>
        <taxon>Eukaryota</taxon>
        <taxon>Fungi</taxon>
        <taxon>Dikarya</taxon>
        <taxon>Ascomycota</taxon>
        <taxon>Pezizomycotina</taxon>
        <taxon>Pezizomycetes</taxon>
        <taxon>Pezizales</taxon>
        <taxon>Ascobolaceae</taxon>
        <taxon>Ascobolus</taxon>
    </lineage>
</organism>